<dbReference type="Gene3D" id="4.10.280.10">
    <property type="entry name" value="Helix-loop-helix DNA-binding domain"/>
    <property type="match status" value="1"/>
</dbReference>
<organism evidence="1 2">
    <name type="scientific">Mesobacillus subterraneus</name>
    <dbReference type="NCBI Taxonomy" id="285983"/>
    <lineage>
        <taxon>Bacteria</taxon>
        <taxon>Bacillati</taxon>
        <taxon>Bacillota</taxon>
        <taxon>Bacilli</taxon>
        <taxon>Bacillales</taxon>
        <taxon>Bacillaceae</taxon>
        <taxon>Mesobacillus</taxon>
    </lineage>
</organism>
<accession>A0A3R9F2S7</accession>
<sequence length="50" mass="5904">MHTEKELLRKKIEDCRRKLIKVATAQGFNSSETIRLSQNLDKLILKYQKS</sequence>
<evidence type="ECO:0000313" key="1">
    <source>
        <dbReference type="EMBL" id="RSD28661.1"/>
    </source>
</evidence>
<proteinExistence type="predicted"/>
<gene>
    <name evidence="1" type="ORF">EJA10_03540</name>
</gene>
<protein>
    <submittedName>
        <fullName evidence="1">Aspartyl-phosphate phosphatase Spo0E family protein</fullName>
    </submittedName>
</protein>
<dbReference type="GO" id="GO:0046983">
    <property type="term" value="F:protein dimerization activity"/>
    <property type="evidence" value="ECO:0007669"/>
    <property type="project" value="InterPro"/>
</dbReference>
<dbReference type="AlphaFoldDB" id="A0A3R9F2S7"/>
<dbReference type="InterPro" id="IPR036638">
    <property type="entry name" value="HLH_DNA-bd_sf"/>
</dbReference>
<reference evidence="2" key="1">
    <citation type="submission" date="2018-12" db="EMBL/GenBank/DDBJ databases">
        <title>Bacillus chawlae sp. nov., Bacillus glennii sp. nov., and Bacillus saganii sp. nov. Isolated from the Vehicle Assembly Building at Kennedy Space Center where the Viking Spacecraft were Assembled.</title>
        <authorList>
            <person name="Seuylemezian A."/>
            <person name="Vaishampayan P."/>
        </authorList>
    </citation>
    <scope>NUCLEOTIDE SEQUENCE [LARGE SCALE GENOMIC DNA]</scope>
    <source>
        <strain evidence="2">DSM 13966</strain>
    </source>
</reference>
<dbReference type="EMBL" id="RSFW01000006">
    <property type="protein sequence ID" value="RSD28661.1"/>
    <property type="molecule type" value="Genomic_DNA"/>
</dbReference>
<name>A0A3R9F2S7_9BACI</name>
<comment type="caution">
    <text evidence="1">The sequence shown here is derived from an EMBL/GenBank/DDBJ whole genome shotgun (WGS) entry which is preliminary data.</text>
</comment>
<dbReference type="InterPro" id="IPR018540">
    <property type="entry name" value="Spo0E-like"/>
</dbReference>
<dbReference type="SUPFAM" id="SSF140500">
    <property type="entry name" value="BAS1536-like"/>
    <property type="match status" value="1"/>
</dbReference>
<evidence type="ECO:0000313" key="2">
    <source>
        <dbReference type="Proteomes" id="UP000279911"/>
    </source>
</evidence>
<dbReference type="InterPro" id="IPR037208">
    <property type="entry name" value="Spo0E-like_sf"/>
</dbReference>
<dbReference type="RefSeq" id="WP_125478623.1">
    <property type="nucleotide sequence ID" value="NZ_RSFW01000006.1"/>
</dbReference>
<dbReference type="OrthoDB" id="1684520at2"/>
<dbReference type="GO" id="GO:0043937">
    <property type="term" value="P:regulation of sporulation"/>
    <property type="evidence" value="ECO:0007669"/>
    <property type="project" value="InterPro"/>
</dbReference>
<dbReference type="Pfam" id="PF09388">
    <property type="entry name" value="SpoOE-like"/>
    <property type="match status" value="1"/>
</dbReference>
<dbReference type="Proteomes" id="UP000279911">
    <property type="component" value="Unassembled WGS sequence"/>
</dbReference>